<evidence type="ECO:0000313" key="2">
    <source>
        <dbReference type="EMBL" id="ANN77522.1"/>
    </source>
</evidence>
<proteinExistence type="predicted"/>
<dbReference type="EMBL" id="CP016172">
    <property type="protein sequence ID" value="ANN77522.1"/>
    <property type="molecule type" value="Genomic_DNA"/>
</dbReference>
<sequence>MPDIAQQPAARTSGPPAHTDTLVQELSAVGVNDTQGTRPSREVGSGIPARRPARSVDVSPIEESPPSSGLSLKGIAEWLARIDMRSDVAVLGELLINGRDDKGPSRPPQGR</sequence>
<dbReference type="KEGG" id="bfz:BAU07_10760"/>
<protein>
    <submittedName>
        <fullName evidence="2">Uncharacterized protein</fullName>
    </submittedName>
</protein>
<reference evidence="2 3" key="1">
    <citation type="submission" date="2016-06" db="EMBL/GenBank/DDBJ databases">
        <title>Complete genome sequences of Bordetella bronchialis and Bordetella flabilis.</title>
        <authorList>
            <person name="LiPuma J.J."/>
            <person name="Spilker T."/>
        </authorList>
    </citation>
    <scope>NUCLEOTIDE SEQUENCE [LARGE SCALE GENOMIC DNA]</scope>
    <source>
        <strain evidence="2 3">AU10664</strain>
    </source>
</reference>
<dbReference type="AlphaFoldDB" id="A0A193GBY2"/>
<name>A0A193GBY2_9BORD</name>
<gene>
    <name evidence="2" type="ORF">BAU07_10760</name>
</gene>
<accession>A0A193GBY2</accession>
<dbReference type="STRING" id="463014.BAU07_10760"/>
<evidence type="ECO:0000313" key="3">
    <source>
        <dbReference type="Proteomes" id="UP000091926"/>
    </source>
</evidence>
<keyword evidence="3" id="KW-1185">Reference proteome</keyword>
<dbReference type="Proteomes" id="UP000091926">
    <property type="component" value="Chromosome"/>
</dbReference>
<evidence type="ECO:0000256" key="1">
    <source>
        <dbReference type="SAM" id="MobiDB-lite"/>
    </source>
</evidence>
<organism evidence="2 3">
    <name type="scientific">Bordetella flabilis</name>
    <dbReference type="NCBI Taxonomy" id="463014"/>
    <lineage>
        <taxon>Bacteria</taxon>
        <taxon>Pseudomonadati</taxon>
        <taxon>Pseudomonadota</taxon>
        <taxon>Betaproteobacteria</taxon>
        <taxon>Burkholderiales</taxon>
        <taxon>Alcaligenaceae</taxon>
        <taxon>Bordetella</taxon>
    </lineage>
</organism>
<feature type="region of interest" description="Disordered" evidence="1">
    <location>
        <begin position="28"/>
        <end position="70"/>
    </location>
</feature>